<dbReference type="SUPFAM" id="SSF47095">
    <property type="entry name" value="HMG-box"/>
    <property type="match status" value="1"/>
</dbReference>
<dbReference type="STRING" id="1448308.A0A2T2NTP8"/>
<dbReference type="InterPro" id="IPR050140">
    <property type="entry name" value="SRY-related_HMG-box_TF-like"/>
</dbReference>
<dbReference type="InterPro" id="IPR036514">
    <property type="entry name" value="SGNH_hydro_sf"/>
</dbReference>
<evidence type="ECO:0000259" key="6">
    <source>
        <dbReference type="PROSITE" id="PS50118"/>
    </source>
</evidence>
<name>A0A2T2NTP8_CORCC</name>
<dbReference type="OrthoDB" id="6247875at2759"/>
<dbReference type="PANTHER" id="PTHR10270">
    <property type="entry name" value="SOX TRANSCRIPTION FACTOR"/>
    <property type="match status" value="1"/>
</dbReference>
<dbReference type="Gene3D" id="1.10.30.10">
    <property type="entry name" value="High mobility group box domain"/>
    <property type="match status" value="1"/>
</dbReference>
<evidence type="ECO:0000256" key="1">
    <source>
        <dbReference type="ARBA" id="ARBA00023015"/>
    </source>
</evidence>
<reference evidence="7 8" key="1">
    <citation type="journal article" date="2018" name="Front. Microbiol.">
        <title>Genome-Wide Analysis of Corynespora cassiicola Leaf Fall Disease Putative Effectors.</title>
        <authorList>
            <person name="Lopez D."/>
            <person name="Ribeiro S."/>
            <person name="Label P."/>
            <person name="Fumanal B."/>
            <person name="Venisse J.S."/>
            <person name="Kohler A."/>
            <person name="de Oliveira R.R."/>
            <person name="Labutti K."/>
            <person name="Lipzen A."/>
            <person name="Lail K."/>
            <person name="Bauer D."/>
            <person name="Ohm R.A."/>
            <person name="Barry K.W."/>
            <person name="Spatafora J."/>
            <person name="Grigoriev I.V."/>
            <person name="Martin F.M."/>
            <person name="Pujade-Renaud V."/>
        </authorList>
    </citation>
    <scope>NUCLEOTIDE SEQUENCE [LARGE SCALE GENOMIC DNA]</scope>
    <source>
        <strain evidence="7 8">Philippines</strain>
    </source>
</reference>
<evidence type="ECO:0000313" key="7">
    <source>
        <dbReference type="EMBL" id="PSN68815.1"/>
    </source>
</evidence>
<keyword evidence="4" id="KW-0539">Nucleus</keyword>
<feature type="region of interest" description="Disordered" evidence="5">
    <location>
        <begin position="578"/>
        <end position="667"/>
    </location>
</feature>
<evidence type="ECO:0000256" key="4">
    <source>
        <dbReference type="PROSITE-ProRule" id="PRU00267"/>
    </source>
</evidence>
<dbReference type="Pfam" id="PF00657">
    <property type="entry name" value="Lipase_GDSL"/>
    <property type="match status" value="1"/>
</dbReference>
<dbReference type="GO" id="GO:0005634">
    <property type="term" value="C:nucleus"/>
    <property type="evidence" value="ECO:0007669"/>
    <property type="project" value="UniProtKB-UniRule"/>
</dbReference>
<evidence type="ECO:0000256" key="5">
    <source>
        <dbReference type="SAM" id="MobiDB-lite"/>
    </source>
</evidence>
<dbReference type="Pfam" id="PF00505">
    <property type="entry name" value="HMG_box"/>
    <property type="match status" value="1"/>
</dbReference>
<feature type="DNA-binding region" description="HMG box" evidence="4">
    <location>
        <begin position="432"/>
        <end position="500"/>
    </location>
</feature>
<evidence type="ECO:0000313" key="8">
    <source>
        <dbReference type="Proteomes" id="UP000240883"/>
    </source>
</evidence>
<protein>
    <recommendedName>
        <fullName evidence="6">HMG box domain-containing protein</fullName>
    </recommendedName>
</protein>
<dbReference type="EMBL" id="KZ678133">
    <property type="protein sequence ID" value="PSN68815.1"/>
    <property type="molecule type" value="Genomic_DNA"/>
</dbReference>
<dbReference type="GO" id="GO:0030154">
    <property type="term" value="P:cell differentiation"/>
    <property type="evidence" value="ECO:0007669"/>
    <property type="project" value="TreeGrafter"/>
</dbReference>
<dbReference type="SMART" id="SM00398">
    <property type="entry name" value="HMG"/>
    <property type="match status" value="1"/>
</dbReference>
<feature type="compositionally biased region" description="Basic and acidic residues" evidence="5">
    <location>
        <begin position="326"/>
        <end position="337"/>
    </location>
</feature>
<dbReference type="PANTHER" id="PTHR10270:SF320">
    <property type="entry name" value="BOX TRANSCRIPTIONAL REGULATOR, PUTATIVE (AFU_ORTHOLOGUE AFUA_4G10820)-RELATED"/>
    <property type="match status" value="1"/>
</dbReference>
<organism evidence="7 8">
    <name type="scientific">Corynespora cassiicola Philippines</name>
    <dbReference type="NCBI Taxonomy" id="1448308"/>
    <lineage>
        <taxon>Eukaryota</taxon>
        <taxon>Fungi</taxon>
        <taxon>Dikarya</taxon>
        <taxon>Ascomycota</taxon>
        <taxon>Pezizomycotina</taxon>
        <taxon>Dothideomycetes</taxon>
        <taxon>Pleosporomycetidae</taxon>
        <taxon>Pleosporales</taxon>
        <taxon>Corynesporascaceae</taxon>
        <taxon>Corynespora</taxon>
    </lineage>
</organism>
<feature type="compositionally biased region" description="Low complexity" evidence="5">
    <location>
        <begin position="410"/>
        <end position="421"/>
    </location>
</feature>
<feature type="compositionally biased region" description="Basic and acidic residues" evidence="5">
    <location>
        <begin position="286"/>
        <end position="304"/>
    </location>
</feature>
<feature type="compositionally biased region" description="Basic and acidic residues" evidence="5">
    <location>
        <begin position="627"/>
        <end position="641"/>
    </location>
</feature>
<dbReference type="Gene3D" id="3.40.50.1110">
    <property type="entry name" value="SGNH hydrolase"/>
    <property type="match status" value="1"/>
</dbReference>
<dbReference type="PROSITE" id="PS50118">
    <property type="entry name" value="HMG_BOX_2"/>
    <property type="match status" value="1"/>
</dbReference>
<feature type="region of interest" description="Disordered" evidence="5">
    <location>
        <begin position="797"/>
        <end position="833"/>
    </location>
</feature>
<dbReference type="GO" id="GO:0000122">
    <property type="term" value="P:negative regulation of transcription by RNA polymerase II"/>
    <property type="evidence" value="ECO:0007669"/>
    <property type="project" value="TreeGrafter"/>
</dbReference>
<evidence type="ECO:0000256" key="3">
    <source>
        <dbReference type="ARBA" id="ARBA00023163"/>
    </source>
</evidence>
<dbReference type="CDD" id="cd01389">
    <property type="entry name" value="HMG-box_ROX1-like"/>
    <property type="match status" value="1"/>
</dbReference>
<feature type="compositionally biased region" description="Low complexity" evidence="5">
    <location>
        <begin position="824"/>
        <end position="833"/>
    </location>
</feature>
<evidence type="ECO:0000256" key="2">
    <source>
        <dbReference type="ARBA" id="ARBA00023125"/>
    </source>
</evidence>
<sequence length="954" mass="105598">LTCDFIDNFARSLPSNVEMPTVGSLVNVEVFSNATAGQRNETLALFDFKSQVQQFIEFEKKKKQIPGRLRKVDEWTVFTVLFGIWDLLEYSVLDKDEAMRAIRKSVQELYNNLDILADHAGGSIKVIAPKLVDVTFLPRFQMQKENETMSTEFAETQHELIFLFEYWNTALSEAGAAWGKGELFMPDLNGIIMNQVRAKQLHSQGVSDASGFGKQTPLFDDVKTPCLSLRSVESGSDLQAADVEKCFDPARHLFWDDLHLSGPAHGLIGKEAARLVQDSTKSVNTEARERAEGSDAEQKNEHEPGAGFNLKFPPGYVKSNMNVGEDTSRSPMEDVRSSRNLRKSNRAHDMRSGSISSQGQHVNDEQLPSPAVSSPRATKKRLVPLDDLAGDSNDEDHLMSHTRKSSADISVSSTGSVDSSGHVCLCQPEPKIPRPRNAFILYRQHHQHSIVASNPGLANPEISKIIGEQWKSETEAQKKIWQDLAQEEKARHHELYPDYRYQPRRLGKPGALPLNPSGQHTTVEKYRCPRCGGRSIKTPTSPFVTAGTPTLPLPNISEGLTPTTQYLPMMSNMSLESPVARRRVPGHSSLSHLQVPVSAREETGMYSPLTPDSKRRRYNHQYSSAGRRSEGSYDGHARRESLPPIQVRTSPSSTGSMPPPRTPRDLRRGSLDLNVLVANQHDQSRSVEAMVMSVPFMVKVKVLGRITPPLKEPGPASPSPQVRGAIVAIEGDDLDAVKELTEWLNDHLTTSLPECRPRIFDPPQTPSEDDKDVTFENYLDLITEWHGKSREMVKYITTPVSPPPSESDMDAISDANDNDSGKDSPTLSSSSSAAATSKLAKPVIILPTYQLHASDVYTSKIPIQDAYSPTDHWQWMATLWRGTVGPDLTIYVRNHEAGAKDGQGNSRLVEVNDEVRCLTVQRGKEGKVEASALRRVGFEVGEWINSIGGSANGA</sequence>
<keyword evidence="2 4" id="KW-0238">DNA-binding</keyword>
<dbReference type="FunFam" id="1.10.30.10:FF:000041">
    <property type="entry name" value="HMG box family protein"/>
    <property type="match status" value="1"/>
</dbReference>
<dbReference type="InterPro" id="IPR036910">
    <property type="entry name" value="HMG_box_dom_sf"/>
</dbReference>
<feature type="non-terminal residue" evidence="7">
    <location>
        <position position="1"/>
    </location>
</feature>
<dbReference type="GO" id="GO:0001228">
    <property type="term" value="F:DNA-binding transcription activator activity, RNA polymerase II-specific"/>
    <property type="evidence" value="ECO:0007669"/>
    <property type="project" value="TreeGrafter"/>
</dbReference>
<feature type="region of interest" description="Disordered" evidence="5">
    <location>
        <begin position="278"/>
        <end position="421"/>
    </location>
</feature>
<dbReference type="GO" id="GO:0016788">
    <property type="term" value="F:hydrolase activity, acting on ester bonds"/>
    <property type="evidence" value="ECO:0007669"/>
    <property type="project" value="InterPro"/>
</dbReference>
<dbReference type="InterPro" id="IPR009071">
    <property type="entry name" value="HMG_box_dom"/>
</dbReference>
<keyword evidence="8" id="KW-1185">Reference proteome</keyword>
<proteinExistence type="predicted"/>
<feature type="domain" description="HMG box" evidence="6">
    <location>
        <begin position="432"/>
        <end position="500"/>
    </location>
</feature>
<keyword evidence="1" id="KW-0805">Transcription regulation</keyword>
<dbReference type="AlphaFoldDB" id="A0A2T2NTP8"/>
<dbReference type="InterPro" id="IPR001087">
    <property type="entry name" value="GDSL"/>
</dbReference>
<gene>
    <name evidence="7" type="ORF">BS50DRAFT_490868</name>
</gene>
<dbReference type="Proteomes" id="UP000240883">
    <property type="component" value="Unassembled WGS sequence"/>
</dbReference>
<accession>A0A2T2NTP8</accession>
<dbReference type="GO" id="GO:0000978">
    <property type="term" value="F:RNA polymerase II cis-regulatory region sequence-specific DNA binding"/>
    <property type="evidence" value="ECO:0007669"/>
    <property type="project" value="TreeGrafter"/>
</dbReference>
<keyword evidence="3" id="KW-0804">Transcription</keyword>